<dbReference type="KEGG" id="toy:FO059_06650"/>
<evidence type="ECO:0000313" key="2">
    <source>
        <dbReference type="Proteomes" id="UP000317344"/>
    </source>
</evidence>
<dbReference type="SUPFAM" id="SSF51219">
    <property type="entry name" value="TRAP-like"/>
    <property type="match status" value="1"/>
</dbReference>
<protein>
    <submittedName>
        <fullName evidence="1">AIM24 family protein</fullName>
    </submittedName>
</protein>
<dbReference type="AlphaFoldDB" id="A0A516X354"/>
<dbReference type="Gene3D" id="3.60.160.10">
    <property type="entry name" value="Mitochondrial biogenesis AIM24"/>
    <property type="match status" value="1"/>
</dbReference>
<dbReference type="PANTHER" id="PTHR43657">
    <property type="entry name" value="TRYPTOPHAN RNA-BINDING ATTENUATOR PROTEIN-LIKE PROTEIN"/>
    <property type="match status" value="1"/>
</dbReference>
<organism evidence="1 2">
    <name type="scientific">Tomitella fengzijianii</name>
    <dbReference type="NCBI Taxonomy" id="2597660"/>
    <lineage>
        <taxon>Bacteria</taxon>
        <taxon>Bacillati</taxon>
        <taxon>Actinomycetota</taxon>
        <taxon>Actinomycetes</taxon>
        <taxon>Mycobacteriales</taxon>
        <taxon>Tomitella</taxon>
    </lineage>
</organism>
<dbReference type="Pfam" id="PF01987">
    <property type="entry name" value="AIM24"/>
    <property type="match status" value="1"/>
</dbReference>
<dbReference type="PANTHER" id="PTHR43657:SF1">
    <property type="entry name" value="ALTERED INHERITANCE OF MITOCHONDRIA PROTEIN 24, MITOCHONDRIAL"/>
    <property type="match status" value="1"/>
</dbReference>
<dbReference type="RefSeq" id="WP_143907395.1">
    <property type="nucleotide sequence ID" value="NZ_CP041765.1"/>
</dbReference>
<dbReference type="InterPro" id="IPR016031">
    <property type="entry name" value="Trp_RNA-bd_attenuator-like_dom"/>
</dbReference>
<reference evidence="1 2" key="1">
    <citation type="submission" date="2019-07" db="EMBL/GenBank/DDBJ databases">
        <title>Tomitella cavernea sp. nov., an actinomycete isolated from soil.</title>
        <authorList>
            <person name="Cheng J."/>
        </authorList>
    </citation>
    <scope>NUCLEOTIDE SEQUENCE [LARGE SCALE GENOMIC DNA]</scope>
    <source>
        <strain evidence="1 2">HY188</strain>
    </source>
</reference>
<accession>A0A516X354</accession>
<evidence type="ECO:0000313" key="1">
    <source>
        <dbReference type="EMBL" id="QDQ97071.1"/>
    </source>
</evidence>
<reference evidence="1 2" key="2">
    <citation type="submission" date="2019-07" db="EMBL/GenBank/DDBJ databases">
        <authorList>
            <person name="Huang Y."/>
        </authorList>
    </citation>
    <scope>NUCLEOTIDE SEQUENCE [LARGE SCALE GENOMIC DNA]</scope>
    <source>
        <strain evidence="1 2">HY188</strain>
    </source>
</reference>
<proteinExistence type="predicted"/>
<name>A0A516X354_9ACTN</name>
<dbReference type="Proteomes" id="UP000317344">
    <property type="component" value="Chromosome"/>
</dbReference>
<keyword evidence="2" id="KW-1185">Reference proteome</keyword>
<dbReference type="InterPro" id="IPR002838">
    <property type="entry name" value="AIM24"/>
</dbReference>
<gene>
    <name evidence="1" type="ORF">FO059_06650</name>
</gene>
<sequence length="265" mass="27251">MTVTHKLIGGSMQMVACQLAQGQSVFCEPGKFLWKTANVDVRTTIGAPSGPQGGGQTTASSLLGLAKNVGKRMIAGESLAVQVYSAQQDSGLVAFAGVLPGQVRALELDGSTQWLAQKDAFVAAESTIDFDIAFSGGKTGRWGGEGFILEKLGGTGTAFIAGAGDFVDLNPADYGGKIQVDTGCIVAFESSVRYGVERVGGLDMKGVMNMALGGEGVHLATLEGDGRVIIQSMTTAGIAQALMKNVGPDEDRKGFTGGLFSGSMD</sequence>
<dbReference type="InterPro" id="IPR036983">
    <property type="entry name" value="AIM24_sf"/>
</dbReference>
<dbReference type="OrthoDB" id="9779518at2"/>
<dbReference type="EMBL" id="CP041765">
    <property type="protein sequence ID" value="QDQ97071.1"/>
    <property type="molecule type" value="Genomic_DNA"/>
</dbReference>